<evidence type="ECO:0000256" key="3">
    <source>
        <dbReference type="ARBA" id="ARBA00022692"/>
    </source>
</evidence>
<feature type="transmembrane region" description="Helical" evidence="6">
    <location>
        <begin position="324"/>
        <end position="347"/>
    </location>
</feature>
<feature type="transmembrane region" description="Helical" evidence="6">
    <location>
        <begin position="114"/>
        <end position="139"/>
    </location>
</feature>
<evidence type="ECO:0000256" key="2">
    <source>
        <dbReference type="ARBA" id="ARBA00022475"/>
    </source>
</evidence>
<keyword evidence="4 6" id="KW-1133">Transmembrane helix</keyword>
<feature type="transmembrane region" description="Helical" evidence="6">
    <location>
        <begin position="236"/>
        <end position="265"/>
    </location>
</feature>
<feature type="transmembrane region" description="Helical" evidence="6">
    <location>
        <begin position="90"/>
        <end position="108"/>
    </location>
</feature>
<dbReference type="EMBL" id="VWNA01000003">
    <property type="protein sequence ID" value="MQT15209.1"/>
    <property type="molecule type" value="Genomic_DNA"/>
</dbReference>
<evidence type="ECO:0000313" key="8">
    <source>
        <dbReference type="Proteomes" id="UP000332515"/>
    </source>
</evidence>
<evidence type="ECO:0000256" key="6">
    <source>
        <dbReference type="SAM" id="Phobius"/>
    </source>
</evidence>
<proteinExistence type="predicted"/>
<name>A0A6A7YCU1_9HYPH</name>
<dbReference type="CDD" id="cd06580">
    <property type="entry name" value="TM_PBP1_transp_TpRbsC_like"/>
    <property type="match status" value="1"/>
</dbReference>
<keyword evidence="8" id="KW-1185">Reference proteome</keyword>
<dbReference type="AlphaFoldDB" id="A0A6A7YCU1"/>
<comment type="subcellular location">
    <subcellularLocation>
        <location evidence="1">Cell membrane</location>
        <topology evidence="1">Multi-pass membrane protein</topology>
    </subcellularLocation>
</comment>
<feature type="transmembrane region" description="Helical" evidence="6">
    <location>
        <begin position="297"/>
        <end position="318"/>
    </location>
</feature>
<organism evidence="7 8">
    <name type="scientific">Segnochrobactrum spirostomi</name>
    <dbReference type="NCBI Taxonomy" id="2608987"/>
    <lineage>
        <taxon>Bacteria</taxon>
        <taxon>Pseudomonadati</taxon>
        <taxon>Pseudomonadota</taxon>
        <taxon>Alphaproteobacteria</taxon>
        <taxon>Hyphomicrobiales</taxon>
        <taxon>Segnochrobactraceae</taxon>
        <taxon>Segnochrobactrum</taxon>
    </lineage>
</organism>
<feature type="transmembrane region" description="Helical" evidence="6">
    <location>
        <begin position="271"/>
        <end position="290"/>
    </location>
</feature>
<comment type="caution">
    <text evidence="7">The sequence shown here is derived from an EMBL/GenBank/DDBJ whole genome shotgun (WGS) entry which is preliminary data.</text>
</comment>
<keyword evidence="2" id="KW-1003">Cell membrane</keyword>
<dbReference type="Proteomes" id="UP000332515">
    <property type="component" value="Unassembled WGS sequence"/>
</dbReference>
<feature type="transmembrane region" description="Helical" evidence="6">
    <location>
        <begin position="197"/>
        <end position="215"/>
    </location>
</feature>
<protein>
    <submittedName>
        <fullName evidence="7">ABC transporter permease</fullName>
    </submittedName>
</protein>
<evidence type="ECO:0000256" key="4">
    <source>
        <dbReference type="ARBA" id="ARBA00022989"/>
    </source>
</evidence>
<evidence type="ECO:0000256" key="1">
    <source>
        <dbReference type="ARBA" id="ARBA00004651"/>
    </source>
</evidence>
<keyword evidence="5 6" id="KW-0472">Membrane</keyword>
<gene>
    <name evidence="7" type="ORF">F0357_21615</name>
</gene>
<evidence type="ECO:0000256" key="5">
    <source>
        <dbReference type="ARBA" id="ARBA00023136"/>
    </source>
</evidence>
<feature type="transmembrane region" description="Helical" evidence="6">
    <location>
        <begin position="62"/>
        <end position="83"/>
    </location>
</feature>
<dbReference type="InterPro" id="IPR001851">
    <property type="entry name" value="ABC_transp_permease"/>
</dbReference>
<evidence type="ECO:0000313" key="7">
    <source>
        <dbReference type="EMBL" id="MQT15209.1"/>
    </source>
</evidence>
<dbReference type="GO" id="GO:0022857">
    <property type="term" value="F:transmembrane transporter activity"/>
    <property type="evidence" value="ECO:0007669"/>
    <property type="project" value="InterPro"/>
</dbReference>
<dbReference type="Pfam" id="PF02653">
    <property type="entry name" value="BPD_transp_2"/>
    <property type="match status" value="1"/>
</dbReference>
<accession>A0A6A7YCU1</accession>
<dbReference type="PANTHER" id="PTHR47089">
    <property type="entry name" value="ABC TRANSPORTER, PERMEASE PROTEIN"/>
    <property type="match status" value="1"/>
</dbReference>
<keyword evidence="3 6" id="KW-0812">Transmembrane</keyword>
<dbReference type="GO" id="GO:0005886">
    <property type="term" value="C:plasma membrane"/>
    <property type="evidence" value="ECO:0007669"/>
    <property type="project" value="UniProtKB-SubCell"/>
</dbReference>
<sequence length="356" mass="37704">MLESALLVRRQEIPVWLSIASYAGGLIFGLAAAALLLIAVGVPPDAIVDEFLFETFLTSDGLAQTATAAAPLILVGLAASVAARVRFWNIGIEGQLWLGAIAATWISIDDIGPAPIRLALMLVASFIAGAAWIALPLFLKMRWKVSEVISTLLLGNIAFLFVQHLLFGAWRDPTNSFPLSKAFDPVEQFSTLGWGQLHSGIWLSLAAGLVVWIVLERTRLGFYAKAIGLNPDAARATGMPVIASIATLVLSSGGLCGLAGAMIVAGTEHRLNQSIANGYLFSGIVIAFLARSRPLATVVVAFVVGGVYTAGSVLKVFYSVSEAVIVLIQGTVLISVLMAQFFSAYRLSRPVPRGAR</sequence>
<dbReference type="RefSeq" id="WP_153489874.1">
    <property type="nucleotide sequence ID" value="NZ_VWNA01000003.1"/>
</dbReference>
<feature type="transmembrane region" description="Helical" evidence="6">
    <location>
        <begin position="151"/>
        <end position="170"/>
    </location>
</feature>
<dbReference type="PANTHER" id="PTHR47089:SF1">
    <property type="entry name" value="GUANOSINE ABC TRANSPORTER PERMEASE PROTEIN NUPP"/>
    <property type="match status" value="1"/>
</dbReference>
<reference evidence="7 8" key="1">
    <citation type="submission" date="2019-09" db="EMBL/GenBank/DDBJ databases">
        <title>Segnochrobactrum spirostomi gen. nov., sp. nov., isolated from the ciliate Spirostomum cf. yagiui and description of a novel family, Segnochrobactraceae fam. nov. within the order Rhizobiales of the class Alphaproteobacteria.</title>
        <authorList>
            <person name="Akter S."/>
            <person name="Shazib S.U.A."/>
            <person name="Shin M.K."/>
        </authorList>
    </citation>
    <scope>NUCLEOTIDE SEQUENCE [LARGE SCALE GENOMIC DNA]</scope>
    <source>
        <strain evidence="7 8">Sp-1</strain>
    </source>
</reference>
<feature type="transmembrane region" description="Helical" evidence="6">
    <location>
        <begin position="20"/>
        <end position="42"/>
    </location>
</feature>